<evidence type="ECO:0000259" key="3">
    <source>
        <dbReference type="PROSITE" id="PS51283"/>
    </source>
</evidence>
<protein>
    <submittedName>
        <fullName evidence="4">Usp20 protein</fullName>
    </submittedName>
</protein>
<dbReference type="PROSITE" id="PS51283">
    <property type="entry name" value="DUSP"/>
    <property type="match status" value="2"/>
</dbReference>
<dbReference type="InterPro" id="IPR028889">
    <property type="entry name" value="USP"/>
</dbReference>
<dbReference type="PANTHER" id="PTHR21646">
    <property type="entry name" value="UBIQUITIN CARBOXYL-TERMINAL HYDROLASE"/>
    <property type="match status" value="1"/>
</dbReference>
<feature type="compositionally biased region" description="Basic and acidic residues" evidence="1">
    <location>
        <begin position="788"/>
        <end position="799"/>
    </location>
</feature>
<feature type="region of interest" description="Disordered" evidence="1">
    <location>
        <begin position="247"/>
        <end position="278"/>
    </location>
</feature>
<dbReference type="SMART" id="SM00695">
    <property type="entry name" value="DUSP"/>
    <property type="match status" value="2"/>
</dbReference>
<dbReference type="SUPFAM" id="SSF54001">
    <property type="entry name" value="Cysteine proteinases"/>
    <property type="match status" value="1"/>
</dbReference>
<feature type="domain" description="DUSP" evidence="3">
    <location>
        <begin position="513"/>
        <end position="606"/>
    </location>
</feature>
<dbReference type="Gene3D" id="3.90.70.10">
    <property type="entry name" value="Cysteine proteinases"/>
    <property type="match status" value="1"/>
</dbReference>
<evidence type="ECO:0000256" key="1">
    <source>
        <dbReference type="SAM" id="MobiDB-lite"/>
    </source>
</evidence>
<dbReference type="Gene3D" id="3.30.2230.10">
    <property type="entry name" value="DUSP-like"/>
    <property type="match status" value="1"/>
</dbReference>
<feature type="compositionally biased region" description="Polar residues" evidence="1">
    <location>
        <begin position="177"/>
        <end position="199"/>
    </location>
</feature>
<dbReference type="InterPro" id="IPR001394">
    <property type="entry name" value="Peptidase_C19_UCH"/>
</dbReference>
<evidence type="ECO:0000313" key="5">
    <source>
        <dbReference type="Proteomes" id="UP000649617"/>
    </source>
</evidence>
<feature type="region of interest" description="Disordered" evidence="1">
    <location>
        <begin position="148"/>
        <end position="202"/>
    </location>
</feature>
<feature type="compositionally biased region" description="Polar residues" evidence="1">
    <location>
        <begin position="95"/>
        <end position="106"/>
    </location>
</feature>
<dbReference type="InterPro" id="IPR035927">
    <property type="entry name" value="DUSP-like_sf"/>
</dbReference>
<organism evidence="4 5">
    <name type="scientific">Symbiodinium pilosum</name>
    <name type="common">Dinoflagellate</name>
    <dbReference type="NCBI Taxonomy" id="2952"/>
    <lineage>
        <taxon>Eukaryota</taxon>
        <taxon>Sar</taxon>
        <taxon>Alveolata</taxon>
        <taxon>Dinophyceae</taxon>
        <taxon>Suessiales</taxon>
        <taxon>Symbiodiniaceae</taxon>
        <taxon>Symbiodinium</taxon>
    </lineage>
</organism>
<dbReference type="PANTHER" id="PTHR21646:SF86">
    <property type="entry name" value="UBIQUITIN CARBOXYL-TERMINAL HYDROLASE"/>
    <property type="match status" value="1"/>
</dbReference>
<dbReference type="InterPro" id="IPR018200">
    <property type="entry name" value="USP_CS"/>
</dbReference>
<feature type="compositionally biased region" description="Polar residues" evidence="1">
    <location>
        <begin position="115"/>
        <end position="134"/>
    </location>
</feature>
<dbReference type="Proteomes" id="UP000649617">
    <property type="component" value="Unassembled WGS sequence"/>
</dbReference>
<evidence type="ECO:0000259" key="2">
    <source>
        <dbReference type="PROSITE" id="PS50235"/>
    </source>
</evidence>
<dbReference type="GO" id="GO:0004843">
    <property type="term" value="F:cysteine-type deubiquitinase activity"/>
    <property type="evidence" value="ECO:0007669"/>
    <property type="project" value="InterPro"/>
</dbReference>
<dbReference type="Pfam" id="PF00443">
    <property type="entry name" value="UCH"/>
    <property type="match status" value="1"/>
</dbReference>
<feature type="region of interest" description="Disordered" evidence="1">
    <location>
        <begin position="773"/>
        <end position="841"/>
    </location>
</feature>
<feature type="compositionally biased region" description="Low complexity" evidence="1">
    <location>
        <begin position="777"/>
        <end position="787"/>
    </location>
</feature>
<dbReference type="PROSITE" id="PS50235">
    <property type="entry name" value="USP_3"/>
    <property type="match status" value="1"/>
</dbReference>
<feature type="region of interest" description="Disordered" evidence="1">
    <location>
        <begin position="482"/>
        <end position="501"/>
    </location>
</feature>
<dbReference type="InterPro" id="IPR006615">
    <property type="entry name" value="Pept_C19_DUSP"/>
</dbReference>
<keyword evidence="5" id="KW-1185">Reference proteome</keyword>
<comment type="caution">
    <text evidence="4">The sequence shown here is derived from an EMBL/GenBank/DDBJ whole genome shotgun (WGS) entry which is preliminary data.</text>
</comment>
<dbReference type="GO" id="GO:0016579">
    <property type="term" value="P:protein deubiquitination"/>
    <property type="evidence" value="ECO:0007669"/>
    <property type="project" value="InterPro"/>
</dbReference>
<dbReference type="SUPFAM" id="SSF143791">
    <property type="entry name" value="DUSP-like"/>
    <property type="match status" value="2"/>
</dbReference>
<feature type="region of interest" description="Disordered" evidence="1">
    <location>
        <begin position="85"/>
        <end position="134"/>
    </location>
</feature>
<dbReference type="Pfam" id="PF06337">
    <property type="entry name" value="DUSP"/>
    <property type="match status" value="1"/>
</dbReference>
<dbReference type="EMBL" id="CAJNIZ010008224">
    <property type="protein sequence ID" value="CAE7265315.1"/>
    <property type="molecule type" value="Genomic_DNA"/>
</dbReference>
<feature type="compositionally biased region" description="Basic and acidic residues" evidence="1">
    <location>
        <begin position="822"/>
        <end position="835"/>
    </location>
</feature>
<reference evidence="4" key="1">
    <citation type="submission" date="2021-02" db="EMBL/GenBank/DDBJ databases">
        <authorList>
            <person name="Dougan E. K."/>
            <person name="Rhodes N."/>
            <person name="Thang M."/>
            <person name="Chan C."/>
        </authorList>
    </citation>
    <scope>NUCLEOTIDE SEQUENCE</scope>
</reference>
<dbReference type="OrthoDB" id="361536at2759"/>
<dbReference type="InterPro" id="IPR038765">
    <property type="entry name" value="Papain-like_cys_pep_sf"/>
</dbReference>
<gene>
    <name evidence="4" type="primary">usp20</name>
    <name evidence="4" type="ORF">SPIL2461_LOCUS5701</name>
</gene>
<feature type="compositionally biased region" description="Low complexity" evidence="1">
    <location>
        <begin position="250"/>
        <end position="278"/>
    </location>
</feature>
<proteinExistence type="predicted"/>
<feature type="compositionally biased region" description="Low complexity" evidence="1">
    <location>
        <begin position="482"/>
        <end position="492"/>
    </location>
</feature>
<dbReference type="AlphaFoldDB" id="A0A812MDM5"/>
<dbReference type="InterPro" id="IPR050185">
    <property type="entry name" value="Ub_carboxyl-term_hydrolase"/>
</dbReference>
<dbReference type="PROSITE" id="PS00973">
    <property type="entry name" value="USP_2"/>
    <property type="match status" value="1"/>
</dbReference>
<feature type="domain" description="DUSP" evidence="3">
    <location>
        <begin position="614"/>
        <end position="723"/>
    </location>
</feature>
<name>A0A812MDM5_SYMPI</name>
<evidence type="ECO:0000313" key="4">
    <source>
        <dbReference type="EMBL" id="CAE7265315.1"/>
    </source>
</evidence>
<accession>A0A812MDM5</accession>
<sequence length="841" mass="93746">MQKYFRHCEHAFSPRAQSSRQKLLMAFAHWFEQDWGKNVSAPYHSPEDVLRAVQQLNPTFQGYAQQDSQEFLRCVLDNIHEELRRKVPDEPYGTQAHSSENGTASASEAGETHVQKLSSGAETPSTTDFPASGGSSAAQQLIQFCQGPESSTDMGEIRLSSTCSESRSSDKVDGLSASGQSSLHRNHSQGGAESSSQTEPKTHFESIISELFQGKIVSCVRCLECKQISRTSEAVYDVSVPIPNANETAASASDGSPLSSVSSSPSLQRQGSGGLRSSSWSGVLNSVGGKVKSWFYDKGVHLTDCLRRYCAPEYLGGKDQYFCERCKRKNDCEKRMVFKELPEVLCIHLKRFRFDNAYGWFNGAKNSRVVTFPVTSHLDMSPFMEEVPAQPIEYRLIGLIQHIGSMGGGHYISYCQHKRKPQDWYEFDDVQVTCVTSEQVERAEPYVLFYQRVPSKAAKRDRQTFKHDMRCIQEQVNHYLISQSTSSSSRPGRSSEDGRALDTGPQALQAVAEEIRNQGPAVRNLFRFPPPELDMAFVSKHWYVRLTTMSHPGPIDNYEYLCPHGLLGYSSAEMAAEPFVPISRKLSQSLIGKYRGGPEISALDVCSRCQTHIAAYNQRKQAEFDLVSKYDTKDTGDGQGWYLVNALWVNNWKRYVKGEPVHSVQDMCAPGPITNEHLFDKNDPQKLRKNLRLKLDYIGVNARVWWLFMHVHGGGPAIVRDELEIYSKELPVEADLVPEELCPQGDDFAVRASKYLVDECHGDLELYRRKYGGAASGSGPSNSAPEAEAGKNAEARHESPSQSPSRDLSEEVARLATGAEGEELRPPEPSLDPHVEGVPVN</sequence>
<feature type="domain" description="USP" evidence="2">
    <location>
        <begin position="1"/>
        <end position="453"/>
    </location>
</feature>
<dbReference type="CDD" id="cd02674">
    <property type="entry name" value="Peptidase_C19R"/>
    <property type="match status" value="1"/>
</dbReference>